<evidence type="ECO:0000256" key="2">
    <source>
        <dbReference type="SAM" id="Phobius"/>
    </source>
</evidence>
<dbReference type="AlphaFoldDB" id="A0A2S5AZV3"/>
<dbReference type="PANTHER" id="PTHR35340:SF5">
    <property type="entry name" value="ASST-DOMAIN-CONTAINING PROTEIN"/>
    <property type="match status" value="1"/>
</dbReference>
<dbReference type="Proteomes" id="UP000237144">
    <property type="component" value="Unassembled WGS sequence"/>
</dbReference>
<comment type="caution">
    <text evidence="4">The sequence shown here is derived from an EMBL/GenBank/DDBJ whole genome shotgun (WGS) entry which is preliminary data.</text>
</comment>
<evidence type="ECO:0000256" key="3">
    <source>
        <dbReference type="SAM" id="SignalP"/>
    </source>
</evidence>
<organism evidence="4 5">
    <name type="scientific">Rhodotorula taiwanensis</name>
    <dbReference type="NCBI Taxonomy" id="741276"/>
    <lineage>
        <taxon>Eukaryota</taxon>
        <taxon>Fungi</taxon>
        <taxon>Dikarya</taxon>
        <taxon>Basidiomycota</taxon>
        <taxon>Pucciniomycotina</taxon>
        <taxon>Microbotryomycetes</taxon>
        <taxon>Sporidiobolales</taxon>
        <taxon>Sporidiobolaceae</taxon>
        <taxon>Rhodotorula</taxon>
    </lineage>
</organism>
<dbReference type="OrthoDB" id="5427350at2759"/>
<evidence type="ECO:0008006" key="6">
    <source>
        <dbReference type="Google" id="ProtNLM"/>
    </source>
</evidence>
<feature type="signal peptide" evidence="3">
    <location>
        <begin position="1"/>
        <end position="40"/>
    </location>
</feature>
<dbReference type="InterPro" id="IPR039535">
    <property type="entry name" value="ASST-like"/>
</dbReference>
<evidence type="ECO:0000313" key="4">
    <source>
        <dbReference type="EMBL" id="POY70068.1"/>
    </source>
</evidence>
<dbReference type="EMBL" id="PJQD01000150">
    <property type="protein sequence ID" value="POY70068.1"/>
    <property type="molecule type" value="Genomic_DNA"/>
</dbReference>
<keyword evidence="2" id="KW-1133">Transmembrane helix</keyword>
<keyword evidence="2" id="KW-0472">Membrane</keyword>
<gene>
    <name evidence="4" type="ORF">BMF94_6930</name>
</gene>
<dbReference type="PANTHER" id="PTHR35340">
    <property type="entry name" value="PQQ ENZYME REPEAT PROTEIN-RELATED"/>
    <property type="match status" value="1"/>
</dbReference>
<reference evidence="4 5" key="1">
    <citation type="journal article" date="2018" name="Front. Microbiol.">
        <title>Prospects for Fungal Bioremediation of Acidic Radioactive Waste Sites: Characterization and Genome Sequence of Rhodotorula taiwanensis MD1149.</title>
        <authorList>
            <person name="Tkavc R."/>
            <person name="Matrosova V.Y."/>
            <person name="Grichenko O.E."/>
            <person name="Gostincar C."/>
            <person name="Volpe R.P."/>
            <person name="Klimenkova P."/>
            <person name="Gaidamakova E.K."/>
            <person name="Zhou C.E."/>
            <person name="Stewart B.J."/>
            <person name="Lyman M.G."/>
            <person name="Malfatti S.A."/>
            <person name="Rubinfeld B."/>
            <person name="Courtot M."/>
            <person name="Singh J."/>
            <person name="Dalgard C.L."/>
            <person name="Hamilton T."/>
            <person name="Frey K.G."/>
            <person name="Gunde-Cimerman N."/>
            <person name="Dugan L."/>
            <person name="Daly M.J."/>
        </authorList>
    </citation>
    <scope>NUCLEOTIDE SEQUENCE [LARGE SCALE GENOMIC DNA]</scope>
    <source>
        <strain evidence="4 5">MD1149</strain>
    </source>
</reference>
<dbReference type="InterPro" id="IPR053143">
    <property type="entry name" value="Arylsulfate_ST"/>
</dbReference>
<keyword evidence="5" id="KW-1185">Reference proteome</keyword>
<feature type="region of interest" description="Disordered" evidence="1">
    <location>
        <begin position="1"/>
        <end position="20"/>
    </location>
</feature>
<dbReference type="STRING" id="741276.A0A2S5AZV3"/>
<sequence length="610" mass="67317">MQTSAEPPRKGARRQRRRSAPSWPAVISVALLAAPLLTAASQPEPYCSADILAPEMLVHQAPTAQSATGLYTFIGIRGASAMERGNPGPYILDNSGDVVWYGGIGSVLNVGRHVYHGSPVIAYYTGSEEHPGYGHGHWKLYDESYQLVAVVEAQPEATLANATDPHDFSITPSDTAVIELWRHRNVDLSHMNGPKRGVAFDCTIQEVDIATSELLFEWHALDHIPIEETSYEVREGAGTRAQPFDAHHLNAVSRDDDGNFLISLRGSSTIYYVDRASKKILWRLGGEKSDFRMGKGTDFWFQHHARLHPSTEGAHIKLVSLFSNGANQFLAKADTARGLVLRLDTEQMTAELEREYLPSFHHVCSSEGSMQLLDNGNVLVGWGIVPWFSEYSKDGKLLHNVQFGQIDGRARHDHSYRVYKEPWVGRPKTNPSLVLDETTWTDAFVSWNGATEHTEWRLYAGATPVSLRALLDSSGAHITYTRTGFETHLALPPLSDTPTEGAIRYLAVVAYDREGKPLGGSEIIDREAGRGTGLYVDLDSLWWSQRRSHVGGASFALMLLAGIALVVRRRGVFWRYPEPQSYASLLPSTSAASASSPAITTAELSSFKLR</sequence>
<proteinExistence type="predicted"/>
<feature type="chain" id="PRO_5015782425" description="Arylsulfotransferase" evidence="3">
    <location>
        <begin position="41"/>
        <end position="610"/>
    </location>
</feature>
<evidence type="ECO:0000313" key="5">
    <source>
        <dbReference type="Proteomes" id="UP000237144"/>
    </source>
</evidence>
<dbReference type="Pfam" id="PF14269">
    <property type="entry name" value="Arylsulfotran_2"/>
    <property type="match status" value="1"/>
</dbReference>
<feature type="transmembrane region" description="Helical" evidence="2">
    <location>
        <begin position="550"/>
        <end position="567"/>
    </location>
</feature>
<keyword evidence="2" id="KW-0812">Transmembrane</keyword>
<feature type="compositionally biased region" description="Basic residues" evidence="1">
    <location>
        <begin position="10"/>
        <end position="19"/>
    </location>
</feature>
<name>A0A2S5AZV3_9BASI</name>
<protein>
    <recommendedName>
        <fullName evidence="6">Arylsulfotransferase</fullName>
    </recommendedName>
</protein>
<accession>A0A2S5AZV3</accession>
<keyword evidence="3" id="KW-0732">Signal</keyword>
<dbReference type="SUPFAM" id="SSF63829">
    <property type="entry name" value="Calcium-dependent phosphotriesterase"/>
    <property type="match status" value="1"/>
</dbReference>
<evidence type="ECO:0000256" key="1">
    <source>
        <dbReference type="SAM" id="MobiDB-lite"/>
    </source>
</evidence>